<dbReference type="PROSITE" id="PS50998">
    <property type="entry name" value="GLA_2"/>
    <property type="match status" value="1"/>
</dbReference>
<keyword evidence="6" id="KW-1015">Disulfide bond</keyword>
<dbReference type="InterPro" id="IPR001254">
    <property type="entry name" value="Trypsin_dom"/>
</dbReference>
<feature type="domain" description="Peptidase S1" evidence="10">
    <location>
        <begin position="108"/>
        <end position="342"/>
    </location>
</feature>
<proteinExistence type="predicted"/>
<dbReference type="InterPro" id="IPR009003">
    <property type="entry name" value="Peptidase_S1_PA"/>
</dbReference>
<feature type="signal peptide" evidence="9">
    <location>
        <begin position="1"/>
        <end position="25"/>
    </location>
</feature>
<dbReference type="Proteomes" id="UP000290572">
    <property type="component" value="Unassembled WGS sequence"/>
</dbReference>
<comment type="subcellular location">
    <subcellularLocation>
        <location evidence="1">Secreted</location>
    </subcellularLocation>
</comment>
<gene>
    <name evidence="12" type="ORF">ROHU_027433</name>
</gene>
<evidence type="ECO:0000256" key="5">
    <source>
        <dbReference type="ARBA" id="ARBA00022837"/>
    </source>
</evidence>
<evidence type="ECO:0000256" key="4">
    <source>
        <dbReference type="ARBA" id="ARBA00022801"/>
    </source>
</evidence>
<dbReference type="CDD" id="cd00190">
    <property type="entry name" value="Tryp_SPc"/>
    <property type="match status" value="1"/>
</dbReference>
<dbReference type="InterPro" id="IPR017857">
    <property type="entry name" value="Coagulation_fac-like_Gla_dom"/>
</dbReference>
<sequence>MESNLNRMKLCHTILTLLAVPVCFGLPSVFLSQSEANRALTHRFRRANSFLEELKLGSLERECLEEICSYEEAREIFTVPDQLEDFWKRYTDGFPCGRLVYKGVGPRIVKGNVCPKGHCPWQALLEHNSQYKCGAVILDSQWILTAAHCVWEKDPNHLQVTVGEHIRGKDEGTEQMRKVSKVFIHPLFNHSSTDNDIALLRLLSPVTLGPFAIPVCLPPVNGTFGHTIGAVRMSTVSGWGHLAQSGPPSLVLQKLEVPRVSLDECKAKSGLKVTRNMLCAGFIEGGRDSCQGDSGGPLVTCYKNTWFLTGIVSWGKGCARAGFYGIYTRVSVFVEWIAKTVAAA</sequence>
<dbReference type="SMART" id="SM00020">
    <property type="entry name" value="Tryp_SPc"/>
    <property type="match status" value="1"/>
</dbReference>
<name>A0A498MB03_LABRO</name>
<feature type="chain" id="PRO_5019786013" evidence="9">
    <location>
        <begin position="26"/>
        <end position="344"/>
    </location>
</feature>
<dbReference type="InterPro" id="IPR001314">
    <property type="entry name" value="Peptidase_S1A"/>
</dbReference>
<dbReference type="FunFam" id="2.40.10.10:FF:000013">
    <property type="entry name" value="Coagulation factor X"/>
    <property type="match status" value="1"/>
</dbReference>
<keyword evidence="4 8" id="KW-0378">Hydrolase</keyword>
<evidence type="ECO:0000256" key="9">
    <source>
        <dbReference type="SAM" id="SignalP"/>
    </source>
</evidence>
<protein>
    <submittedName>
        <fullName evidence="12">Coagulation factor VII-like protein</fullName>
    </submittedName>
</protein>
<dbReference type="PRINTS" id="PR00722">
    <property type="entry name" value="CHYMOTRYPSIN"/>
</dbReference>
<dbReference type="PROSITE" id="PS00135">
    <property type="entry name" value="TRYPSIN_SER"/>
    <property type="match status" value="1"/>
</dbReference>
<reference evidence="12 13" key="1">
    <citation type="submission" date="2018-03" db="EMBL/GenBank/DDBJ databases">
        <title>Draft genome sequence of Rohu Carp (Labeo rohita).</title>
        <authorList>
            <person name="Das P."/>
            <person name="Kushwaha B."/>
            <person name="Joshi C.G."/>
            <person name="Kumar D."/>
            <person name="Nagpure N.S."/>
            <person name="Sahoo L."/>
            <person name="Das S.P."/>
            <person name="Bit A."/>
            <person name="Patnaik S."/>
            <person name="Meher P.K."/>
            <person name="Jayasankar P."/>
            <person name="Koringa P.G."/>
            <person name="Patel N.V."/>
            <person name="Hinsu A.T."/>
            <person name="Kumar R."/>
            <person name="Pandey M."/>
            <person name="Agarwal S."/>
            <person name="Srivastava S."/>
            <person name="Singh M."/>
            <person name="Iquebal M.A."/>
            <person name="Jaiswal S."/>
            <person name="Angadi U.B."/>
            <person name="Kumar N."/>
            <person name="Raza M."/>
            <person name="Shah T.M."/>
            <person name="Rai A."/>
            <person name="Jena J.K."/>
        </authorList>
    </citation>
    <scope>NUCLEOTIDE SEQUENCE [LARGE SCALE GENOMIC DNA]</scope>
    <source>
        <strain evidence="12">DASCIFA01</strain>
        <tissue evidence="12">Testis</tissue>
    </source>
</reference>
<organism evidence="12 13">
    <name type="scientific">Labeo rohita</name>
    <name type="common">Indian major carp</name>
    <name type="synonym">Cyprinus rohita</name>
    <dbReference type="NCBI Taxonomy" id="84645"/>
    <lineage>
        <taxon>Eukaryota</taxon>
        <taxon>Metazoa</taxon>
        <taxon>Chordata</taxon>
        <taxon>Craniata</taxon>
        <taxon>Vertebrata</taxon>
        <taxon>Euteleostomi</taxon>
        <taxon>Actinopterygii</taxon>
        <taxon>Neopterygii</taxon>
        <taxon>Teleostei</taxon>
        <taxon>Ostariophysi</taxon>
        <taxon>Cypriniformes</taxon>
        <taxon>Cyprinidae</taxon>
        <taxon>Labeoninae</taxon>
        <taxon>Labeonini</taxon>
        <taxon>Labeo</taxon>
    </lineage>
</organism>
<keyword evidence="5" id="KW-0106">Calcium</keyword>
<dbReference type="SMART" id="SM00069">
    <property type="entry name" value="GLA"/>
    <property type="match status" value="1"/>
</dbReference>
<dbReference type="AlphaFoldDB" id="A0A498MB03"/>
<dbReference type="EMBL" id="QBIY01012778">
    <property type="protein sequence ID" value="RXN16592.1"/>
    <property type="molecule type" value="Genomic_DNA"/>
</dbReference>
<dbReference type="PRINTS" id="PR00001">
    <property type="entry name" value="GLABLOOD"/>
</dbReference>
<dbReference type="SUPFAM" id="SSF50494">
    <property type="entry name" value="Trypsin-like serine proteases"/>
    <property type="match status" value="1"/>
</dbReference>
<keyword evidence="8" id="KW-0720">Serine protease</keyword>
<dbReference type="InterPro" id="IPR035972">
    <property type="entry name" value="GLA-like_dom_SF"/>
</dbReference>
<dbReference type="PROSITE" id="PS00134">
    <property type="entry name" value="TRYPSIN_HIS"/>
    <property type="match status" value="1"/>
</dbReference>
<dbReference type="PANTHER" id="PTHR24278">
    <property type="entry name" value="COAGULATION FACTOR"/>
    <property type="match status" value="1"/>
</dbReference>
<feature type="domain" description="Gla" evidence="11">
    <location>
        <begin position="46"/>
        <end position="92"/>
    </location>
</feature>
<dbReference type="InterPro" id="IPR018114">
    <property type="entry name" value="TRYPSIN_HIS"/>
</dbReference>
<dbReference type="SUPFAM" id="SSF57630">
    <property type="entry name" value="GLA-domain"/>
    <property type="match status" value="1"/>
</dbReference>
<evidence type="ECO:0000313" key="12">
    <source>
        <dbReference type="EMBL" id="RXN16592.1"/>
    </source>
</evidence>
<evidence type="ECO:0000256" key="2">
    <source>
        <dbReference type="ARBA" id="ARBA00022525"/>
    </source>
</evidence>
<keyword evidence="9" id="KW-0732">Signal</keyword>
<dbReference type="InterPro" id="IPR043504">
    <property type="entry name" value="Peptidase_S1_PA_chymotrypsin"/>
</dbReference>
<evidence type="ECO:0000259" key="10">
    <source>
        <dbReference type="PROSITE" id="PS50240"/>
    </source>
</evidence>
<dbReference type="Gene3D" id="4.10.740.10">
    <property type="entry name" value="Coagulation Factor IX"/>
    <property type="match status" value="1"/>
</dbReference>
<dbReference type="GO" id="GO:0004252">
    <property type="term" value="F:serine-type endopeptidase activity"/>
    <property type="evidence" value="ECO:0007669"/>
    <property type="project" value="InterPro"/>
</dbReference>
<dbReference type="FunFam" id="4.10.740.10:FF:000001">
    <property type="entry name" value="vitamin K-dependent protein S"/>
    <property type="match status" value="1"/>
</dbReference>
<dbReference type="InterPro" id="IPR000294">
    <property type="entry name" value="GLA_domain"/>
</dbReference>
<dbReference type="GO" id="GO:0005509">
    <property type="term" value="F:calcium ion binding"/>
    <property type="evidence" value="ECO:0007669"/>
    <property type="project" value="InterPro"/>
</dbReference>
<evidence type="ECO:0000256" key="7">
    <source>
        <dbReference type="ARBA" id="ARBA00023180"/>
    </source>
</evidence>
<dbReference type="Pfam" id="PF00089">
    <property type="entry name" value="Trypsin"/>
    <property type="match status" value="1"/>
</dbReference>
<evidence type="ECO:0000256" key="8">
    <source>
        <dbReference type="RuleBase" id="RU363034"/>
    </source>
</evidence>
<evidence type="ECO:0000313" key="13">
    <source>
        <dbReference type="Proteomes" id="UP000290572"/>
    </source>
</evidence>
<dbReference type="InterPro" id="IPR050442">
    <property type="entry name" value="Peptidase_S1_coag_factors"/>
</dbReference>
<dbReference type="GO" id="GO:0005615">
    <property type="term" value="C:extracellular space"/>
    <property type="evidence" value="ECO:0007669"/>
    <property type="project" value="TreeGrafter"/>
</dbReference>
<dbReference type="Gene3D" id="2.40.10.10">
    <property type="entry name" value="Trypsin-like serine proteases"/>
    <property type="match status" value="2"/>
</dbReference>
<keyword evidence="7" id="KW-0325">Glycoprotein</keyword>
<keyword evidence="3 8" id="KW-0645">Protease</keyword>
<dbReference type="PANTHER" id="PTHR24278:SF34">
    <property type="entry name" value="COAGULATION FACTOR VII,-LIKE"/>
    <property type="match status" value="1"/>
</dbReference>
<dbReference type="InterPro" id="IPR033116">
    <property type="entry name" value="TRYPSIN_SER"/>
</dbReference>
<evidence type="ECO:0000256" key="6">
    <source>
        <dbReference type="ARBA" id="ARBA00023157"/>
    </source>
</evidence>
<accession>A0A498MB03</accession>
<dbReference type="STRING" id="84645.A0A498MB03"/>
<dbReference type="PROSITE" id="PS00011">
    <property type="entry name" value="GLA_1"/>
    <property type="match status" value="1"/>
</dbReference>
<dbReference type="GO" id="GO:0006508">
    <property type="term" value="P:proteolysis"/>
    <property type="evidence" value="ECO:0007669"/>
    <property type="project" value="UniProtKB-KW"/>
</dbReference>
<keyword evidence="13" id="KW-1185">Reference proteome</keyword>
<dbReference type="Pfam" id="PF00594">
    <property type="entry name" value="Gla"/>
    <property type="match status" value="1"/>
</dbReference>
<keyword evidence="2" id="KW-0964">Secreted</keyword>
<evidence type="ECO:0000259" key="11">
    <source>
        <dbReference type="PROSITE" id="PS50998"/>
    </source>
</evidence>
<dbReference type="PROSITE" id="PS50240">
    <property type="entry name" value="TRYPSIN_DOM"/>
    <property type="match status" value="1"/>
</dbReference>
<comment type="caution">
    <text evidence="12">The sequence shown here is derived from an EMBL/GenBank/DDBJ whole genome shotgun (WGS) entry which is preliminary data.</text>
</comment>
<evidence type="ECO:0000256" key="1">
    <source>
        <dbReference type="ARBA" id="ARBA00004613"/>
    </source>
</evidence>
<evidence type="ECO:0000256" key="3">
    <source>
        <dbReference type="ARBA" id="ARBA00022670"/>
    </source>
</evidence>